<dbReference type="InterPro" id="IPR007811">
    <property type="entry name" value="RPC4"/>
</dbReference>
<dbReference type="AlphaFoldDB" id="A0ABD2XPM5"/>
<keyword evidence="7" id="KW-1185">Reference proteome</keyword>
<keyword evidence="2" id="KW-0240">DNA-directed RNA polymerase</keyword>
<evidence type="ECO:0000313" key="6">
    <source>
        <dbReference type="EMBL" id="KAL3407030.1"/>
    </source>
</evidence>
<evidence type="ECO:0000313" key="7">
    <source>
        <dbReference type="Proteomes" id="UP001627154"/>
    </source>
</evidence>
<dbReference type="EMBL" id="JBJJXI010000018">
    <property type="protein sequence ID" value="KAL3407030.1"/>
    <property type="molecule type" value="Genomic_DNA"/>
</dbReference>
<feature type="compositionally biased region" description="Basic and acidic residues" evidence="5">
    <location>
        <begin position="18"/>
        <end position="32"/>
    </location>
</feature>
<dbReference type="PANTHER" id="PTHR13408">
    <property type="entry name" value="DNA-DIRECTED RNA POLYMERASE III"/>
    <property type="match status" value="1"/>
</dbReference>
<feature type="region of interest" description="Disordered" evidence="5">
    <location>
        <begin position="1"/>
        <end position="58"/>
    </location>
</feature>
<reference evidence="6 7" key="1">
    <citation type="journal article" date="2024" name="bioRxiv">
        <title>A reference genome for Trichogramma kaykai: A tiny desert-dwelling parasitoid wasp with competing sex-ratio distorters.</title>
        <authorList>
            <person name="Culotta J."/>
            <person name="Lindsey A.R."/>
        </authorList>
    </citation>
    <scope>NUCLEOTIDE SEQUENCE [LARGE SCALE GENOMIC DNA]</scope>
    <source>
        <strain evidence="6 7">KSX58</strain>
    </source>
</reference>
<gene>
    <name evidence="6" type="ORF">TKK_001108</name>
</gene>
<evidence type="ECO:0008006" key="8">
    <source>
        <dbReference type="Google" id="ProtNLM"/>
    </source>
</evidence>
<proteinExistence type="predicted"/>
<accession>A0ABD2XPM5</accession>
<feature type="compositionally biased region" description="Polar residues" evidence="5">
    <location>
        <begin position="47"/>
        <end position="58"/>
    </location>
</feature>
<evidence type="ECO:0000256" key="3">
    <source>
        <dbReference type="ARBA" id="ARBA00023163"/>
    </source>
</evidence>
<name>A0ABD2XPM5_9HYME</name>
<comment type="subcellular location">
    <subcellularLocation>
        <location evidence="1">Nucleus</location>
    </subcellularLocation>
</comment>
<dbReference type="GO" id="GO:0005634">
    <property type="term" value="C:nucleus"/>
    <property type="evidence" value="ECO:0007669"/>
    <property type="project" value="UniProtKB-SubCell"/>
</dbReference>
<dbReference type="Proteomes" id="UP001627154">
    <property type="component" value="Unassembled WGS sequence"/>
</dbReference>
<dbReference type="PANTHER" id="PTHR13408:SF0">
    <property type="entry name" value="DNA-DIRECTED RNA POLYMERASE III SUBUNIT RPC4"/>
    <property type="match status" value="1"/>
</dbReference>
<evidence type="ECO:0000256" key="2">
    <source>
        <dbReference type="ARBA" id="ARBA00022478"/>
    </source>
</evidence>
<organism evidence="6 7">
    <name type="scientific">Trichogramma kaykai</name>
    <dbReference type="NCBI Taxonomy" id="54128"/>
    <lineage>
        <taxon>Eukaryota</taxon>
        <taxon>Metazoa</taxon>
        <taxon>Ecdysozoa</taxon>
        <taxon>Arthropoda</taxon>
        <taxon>Hexapoda</taxon>
        <taxon>Insecta</taxon>
        <taxon>Pterygota</taxon>
        <taxon>Neoptera</taxon>
        <taxon>Endopterygota</taxon>
        <taxon>Hymenoptera</taxon>
        <taxon>Apocrita</taxon>
        <taxon>Proctotrupomorpha</taxon>
        <taxon>Chalcidoidea</taxon>
        <taxon>Trichogrammatidae</taxon>
        <taxon>Trichogramma</taxon>
    </lineage>
</organism>
<evidence type="ECO:0000256" key="5">
    <source>
        <dbReference type="SAM" id="MobiDB-lite"/>
    </source>
</evidence>
<protein>
    <recommendedName>
        <fullName evidence="8">DNA-directed RNA polymerase III subunit RPC4</fullName>
    </recommendedName>
</protein>
<sequence>MSKQEETKKGRTFAPKTDVVRSKDKTTEDSPKKKSPVTLPLGRAPSDTGNSSATNENTSLLEAEKLCTAKEKEQDHDTMSDVASLLEGNQNNYIFLQFPRVIPITPHEKGNPSPLSSVGEGLFGKIEITRSGKAHLVLGENKLRMETGTTRSFRQDLIVAKIKDDKSSGTLVRMGPVQKSLVLSVDWETLLKKTDKSE</sequence>
<evidence type="ECO:0000256" key="1">
    <source>
        <dbReference type="ARBA" id="ARBA00004123"/>
    </source>
</evidence>
<comment type="caution">
    <text evidence="6">The sequence shown here is derived from an EMBL/GenBank/DDBJ whole genome shotgun (WGS) entry which is preliminary data.</text>
</comment>
<dbReference type="Pfam" id="PF05132">
    <property type="entry name" value="RNA_pol_Rpc4"/>
    <property type="match status" value="1"/>
</dbReference>
<keyword evidence="4" id="KW-0539">Nucleus</keyword>
<keyword evidence="3" id="KW-0804">Transcription</keyword>
<dbReference type="GO" id="GO:0000428">
    <property type="term" value="C:DNA-directed RNA polymerase complex"/>
    <property type="evidence" value="ECO:0007669"/>
    <property type="project" value="UniProtKB-KW"/>
</dbReference>
<evidence type="ECO:0000256" key="4">
    <source>
        <dbReference type="ARBA" id="ARBA00023242"/>
    </source>
</evidence>